<keyword evidence="3 5" id="KW-0378">Hydrolase</keyword>
<organism evidence="9 10">
    <name type="scientific">Dokdonella ginsengisoli</name>
    <dbReference type="NCBI Taxonomy" id="363846"/>
    <lineage>
        <taxon>Bacteria</taxon>
        <taxon>Pseudomonadati</taxon>
        <taxon>Pseudomonadota</taxon>
        <taxon>Gammaproteobacteria</taxon>
        <taxon>Lysobacterales</taxon>
        <taxon>Rhodanobacteraceae</taxon>
        <taxon>Dokdonella</taxon>
    </lineage>
</organism>
<dbReference type="PROSITE" id="PS51892">
    <property type="entry name" value="SUBTILASE"/>
    <property type="match status" value="1"/>
</dbReference>
<feature type="region of interest" description="Disordered" evidence="6">
    <location>
        <begin position="977"/>
        <end position="1020"/>
    </location>
</feature>
<dbReference type="SUPFAM" id="SSF52743">
    <property type="entry name" value="Subtilisin-like"/>
    <property type="match status" value="1"/>
</dbReference>
<dbReference type="InterPro" id="IPR000209">
    <property type="entry name" value="Peptidase_S8/S53_dom"/>
</dbReference>
<evidence type="ECO:0000256" key="2">
    <source>
        <dbReference type="ARBA" id="ARBA00022670"/>
    </source>
</evidence>
<evidence type="ECO:0000256" key="5">
    <source>
        <dbReference type="PROSITE-ProRule" id="PRU01240"/>
    </source>
</evidence>
<keyword evidence="10" id="KW-1185">Reference proteome</keyword>
<feature type="domain" description="Peptidase S8/S53" evidence="7">
    <location>
        <begin position="165"/>
        <end position="481"/>
    </location>
</feature>
<dbReference type="PROSITE" id="PS00138">
    <property type="entry name" value="SUBTILASE_SER"/>
    <property type="match status" value="1"/>
</dbReference>
<feature type="domain" description="DUF7933" evidence="8">
    <location>
        <begin position="502"/>
        <end position="627"/>
    </location>
</feature>
<evidence type="ECO:0000259" key="8">
    <source>
        <dbReference type="Pfam" id="PF25564"/>
    </source>
</evidence>
<evidence type="ECO:0000259" key="7">
    <source>
        <dbReference type="Pfam" id="PF00082"/>
    </source>
</evidence>
<dbReference type="Pfam" id="PF25564">
    <property type="entry name" value="DUF7933"/>
    <property type="match status" value="2"/>
</dbReference>
<feature type="compositionally biased region" description="Basic and acidic residues" evidence="6">
    <location>
        <begin position="986"/>
        <end position="997"/>
    </location>
</feature>
<evidence type="ECO:0000256" key="3">
    <source>
        <dbReference type="ARBA" id="ARBA00022801"/>
    </source>
</evidence>
<comment type="caution">
    <text evidence="9">The sequence shown here is derived from an EMBL/GenBank/DDBJ whole genome shotgun (WGS) entry which is preliminary data.</text>
</comment>
<name>A0ABV9QTW4_9GAMM</name>
<dbReference type="PANTHER" id="PTHR43806:SF67">
    <property type="entry name" value="EGF-LIKE DOMAIN-CONTAINING PROTEIN"/>
    <property type="match status" value="1"/>
</dbReference>
<protein>
    <submittedName>
        <fullName evidence="9">S8 family serine peptidase</fullName>
    </submittedName>
</protein>
<feature type="non-terminal residue" evidence="9">
    <location>
        <position position="1020"/>
    </location>
</feature>
<keyword evidence="2 5" id="KW-0645">Protease</keyword>
<accession>A0ABV9QTW4</accession>
<dbReference type="EMBL" id="JBHSHD010000005">
    <property type="protein sequence ID" value="MFC4819894.1"/>
    <property type="molecule type" value="Genomic_DNA"/>
</dbReference>
<dbReference type="InterPro" id="IPR015500">
    <property type="entry name" value="Peptidase_S8_subtilisin-rel"/>
</dbReference>
<evidence type="ECO:0000256" key="6">
    <source>
        <dbReference type="SAM" id="MobiDB-lite"/>
    </source>
</evidence>
<dbReference type="InterPro" id="IPR050131">
    <property type="entry name" value="Peptidase_S8_subtilisin-like"/>
</dbReference>
<gene>
    <name evidence="9" type="ORF">ACFO6Q_06145</name>
</gene>
<evidence type="ECO:0000256" key="1">
    <source>
        <dbReference type="ARBA" id="ARBA00011073"/>
    </source>
</evidence>
<dbReference type="InterPro" id="IPR057693">
    <property type="entry name" value="DUF7933"/>
</dbReference>
<evidence type="ECO:0000313" key="10">
    <source>
        <dbReference type="Proteomes" id="UP001595886"/>
    </source>
</evidence>
<feature type="domain" description="DUF7933" evidence="8">
    <location>
        <begin position="635"/>
        <end position="760"/>
    </location>
</feature>
<evidence type="ECO:0000313" key="9">
    <source>
        <dbReference type="EMBL" id="MFC4819894.1"/>
    </source>
</evidence>
<feature type="compositionally biased region" description="Polar residues" evidence="6">
    <location>
        <begin position="1011"/>
        <end position="1020"/>
    </location>
</feature>
<feature type="active site" description="Charge relay system" evidence="5">
    <location>
        <position position="219"/>
    </location>
</feature>
<keyword evidence="4 5" id="KW-0720">Serine protease</keyword>
<comment type="similarity">
    <text evidence="1 5">Belongs to the peptidase S8 family.</text>
</comment>
<reference evidence="10" key="1">
    <citation type="journal article" date="2019" name="Int. J. Syst. Evol. Microbiol.">
        <title>The Global Catalogue of Microorganisms (GCM) 10K type strain sequencing project: providing services to taxonomists for standard genome sequencing and annotation.</title>
        <authorList>
            <consortium name="The Broad Institute Genomics Platform"/>
            <consortium name="The Broad Institute Genome Sequencing Center for Infectious Disease"/>
            <person name="Wu L."/>
            <person name="Ma J."/>
        </authorList>
    </citation>
    <scope>NUCLEOTIDE SEQUENCE [LARGE SCALE GENOMIC DNA]</scope>
    <source>
        <strain evidence="10">CCUG 30340</strain>
    </source>
</reference>
<dbReference type="PRINTS" id="PR00723">
    <property type="entry name" value="SUBTILISIN"/>
</dbReference>
<dbReference type="InterPro" id="IPR023828">
    <property type="entry name" value="Peptidase_S8_Ser-AS"/>
</dbReference>
<dbReference type="Gene3D" id="3.40.50.200">
    <property type="entry name" value="Peptidase S8/S53 domain"/>
    <property type="match status" value="1"/>
</dbReference>
<feature type="active site" description="Charge relay system" evidence="5">
    <location>
        <position position="174"/>
    </location>
</feature>
<dbReference type="RefSeq" id="WP_380019694.1">
    <property type="nucleotide sequence ID" value="NZ_JBHSHD010000005.1"/>
</dbReference>
<dbReference type="InterPro" id="IPR036852">
    <property type="entry name" value="Peptidase_S8/S53_dom_sf"/>
</dbReference>
<proteinExistence type="inferred from homology"/>
<feature type="active site" description="Charge relay system" evidence="5">
    <location>
        <position position="421"/>
    </location>
</feature>
<dbReference type="PANTHER" id="PTHR43806">
    <property type="entry name" value="PEPTIDASE S8"/>
    <property type="match status" value="1"/>
</dbReference>
<evidence type="ECO:0000256" key="4">
    <source>
        <dbReference type="ARBA" id="ARBA00022825"/>
    </source>
</evidence>
<sequence>MPSQAPAGITQAAAVSVEQAVRNALTAGETPAVLVKFRGKADLSSAFGMTERNARATYVYETLRDFATARQASVVQTLASQYSLSEAAHEYTVLWIDNSIAIARLSAPMLSSLEADPNVESVRVQKEIPLPQEPVTETAPWQLNDAVSSLAHIKVPEVWALGHKGAGVVVANIDAGVRYTHQALVGKYRGNLGSGSFDHNYNWYDPYNHSAAPRYSDPHGSHTMGTMVGDGGTSTTQTGAAPDAKWVACIGFGLSGAGATDAGLLECGQWALAPYPTAGGGTPDPTKHPDIVNNSWGDCGRSYDDWYEGVIDGWIAAGIVPVFSNGNASNCGYPSNPPLNTVGNPGRSGKVLGIGSTGTTNGLYASHSNKGTTDNPNPGLPNYPDPAGFPNLKPNVVAPGVSIRSSGSSSDSNYYNETGTSMSAPTASGVIALMWSAAECLRGDYATTGTLLMSTANPVPVATGSPSDGPGNVPNQATGWGEIDALAAVNASIQHCAAGAVPSVTKDFAPALISNGASSTLTIHLSNPAASEATLTAALTDTFPANLVVASTPAASTTCTSGTVTATAGAGSVSLGSGAKIPASGACTVTVSVTSTVNGSYDNVIAAGALQTDAGNSTAEATATLTVNASGLNPPTLAKAFAPTSISEGGTSTLTITLSNDNASALTLSGDLVDTFPNGLVVATAPNASTTCGGAVTAAAGGGSVTLAGSGSSIPASGSCTVKVDVSSAAAASYTNTIPAGALQTSAGSNAADASATLTVTSAAGVVCSNPINHTIATDLDGSYFGWVSGQVSDDTFSGWNFNPYGSSGSFAFFWNSSGGDAGVAATDGQRDWLVLQNGAVVGPSSTFSSATGVATNWSAGVDGYLGFKFTCAAGTCYGYAHMTSTGTTGFPATLIDYCYDSAGNAITITGGTPLNDPAATVSPTSLSFTVASNATATEQVNIANAAGSSALTYSIEAREAAKAVLYPHTSRIDRNRLSKAGASNPDREAKLAELKARKPSTLAVGGRRGGSTTPWAPQG</sequence>
<dbReference type="Pfam" id="PF00082">
    <property type="entry name" value="Peptidase_S8"/>
    <property type="match status" value="1"/>
</dbReference>
<dbReference type="Proteomes" id="UP001595886">
    <property type="component" value="Unassembled WGS sequence"/>
</dbReference>